<comment type="caution">
    <text evidence="7">The sequence shown here is derived from an EMBL/GenBank/DDBJ whole genome shotgun (WGS) entry which is preliminary data.</text>
</comment>
<feature type="domain" description="C3H1-type" evidence="6">
    <location>
        <begin position="7"/>
        <end position="35"/>
    </location>
</feature>
<sequence length="159" mass="17554">MRLRPRPGDAGLCWHFNTPSGCRNGEDCLFRHEAMQPLKFFQHEDANAAPGLRRGQARRAPSDLVEEPRSARSILHRYSASSIAKAAGQEVRIKGRPPPSAAGPSAPQWPASEEQHYAEEEEEEEEEEEFESDVLVAAVDAELPDASCIDSVATTDPYL</sequence>
<feature type="region of interest" description="Disordered" evidence="5">
    <location>
        <begin position="49"/>
        <end position="71"/>
    </location>
</feature>
<feature type="region of interest" description="Disordered" evidence="5">
    <location>
        <begin position="86"/>
        <end position="131"/>
    </location>
</feature>
<dbReference type="AlphaFoldDB" id="A0A812QDU0"/>
<evidence type="ECO:0000256" key="4">
    <source>
        <dbReference type="PROSITE-ProRule" id="PRU00723"/>
    </source>
</evidence>
<gene>
    <name evidence="7" type="primary">Zc3h6</name>
    <name evidence="7" type="ORF">SNAT2548_LOCUS21277</name>
</gene>
<feature type="compositionally biased region" description="Low complexity" evidence="5">
    <location>
        <begin position="102"/>
        <end position="112"/>
    </location>
</feature>
<evidence type="ECO:0000256" key="5">
    <source>
        <dbReference type="SAM" id="MobiDB-lite"/>
    </source>
</evidence>
<dbReference type="EMBL" id="CAJNDS010002245">
    <property type="protein sequence ID" value="CAE7390353.1"/>
    <property type="molecule type" value="Genomic_DNA"/>
</dbReference>
<keyword evidence="1 4" id="KW-0479">Metal-binding</keyword>
<evidence type="ECO:0000256" key="2">
    <source>
        <dbReference type="ARBA" id="ARBA00022771"/>
    </source>
</evidence>
<feature type="zinc finger region" description="C3H1-type" evidence="4">
    <location>
        <begin position="7"/>
        <end position="35"/>
    </location>
</feature>
<reference evidence="7" key="1">
    <citation type="submission" date="2021-02" db="EMBL/GenBank/DDBJ databases">
        <authorList>
            <person name="Dougan E. K."/>
            <person name="Rhodes N."/>
            <person name="Thang M."/>
            <person name="Chan C."/>
        </authorList>
    </citation>
    <scope>NUCLEOTIDE SEQUENCE</scope>
</reference>
<keyword evidence="2 4" id="KW-0863">Zinc-finger</keyword>
<accession>A0A812QDU0</accession>
<evidence type="ECO:0000259" key="6">
    <source>
        <dbReference type="PROSITE" id="PS50103"/>
    </source>
</evidence>
<evidence type="ECO:0000256" key="3">
    <source>
        <dbReference type="ARBA" id="ARBA00022833"/>
    </source>
</evidence>
<dbReference type="InterPro" id="IPR036855">
    <property type="entry name" value="Znf_CCCH_sf"/>
</dbReference>
<dbReference type="InterPro" id="IPR000571">
    <property type="entry name" value="Znf_CCCH"/>
</dbReference>
<organism evidence="7 8">
    <name type="scientific">Symbiodinium natans</name>
    <dbReference type="NCBI Taxonomy" id="878477"/>
    <lineage>
        <taxon>Eukaryota</taxon>
        <taxon>Sar</taxon>
        <taxon>Alveolata</taxon>
        <taxon>Dinophyceae</taxon>
        <taxon>Suessiales</taxon>
        <taxon>Symbiodiniaceae</taxon>
        <taxon>Symbiodinium</taxon>
    </lineage>
</organism>
<protein>
    <submittedName>
        <fullName evidence="7">Zc3h6 protein</fullName>
    </submittedName>
</protein>
<dbReference type="Proteomes" id="UP000604046">
    <property type="component" value="Unassembled WGS sequence"/>
</dbReference>
<evidence type="ECO:0000313" key="8">
    <source>
        <dbReference type="Proteomes" id="UP000604046"/>
    </source>
</evidence>
<evidence type="ECO:0000256" key="1">
    <source>
        <dbReference type="ARBA" id="ARBA00022723"/>
    </source>
</evidence>
<proteinExistence type="predicted"/>
<evidence type="ECO:0000313" key="7">
    <source>
        <dbReference type="EMBL" id="CAE7390353.1"/>
    </source>
</evidence>
<keyword evidence="8" id="KW-1185">Reference proteome</keyword>
<name>A0A812QDU0_9DINO</name>
<dbReference type="PROSITE" id="PS50103">
    <property type="entry name" value="ZF_C3H1"/>
    <property type="match status" value="1"/>
</dbReference>
<keyword evidence="3 4" id="KW-0862">Zinc</keyword>
<feature type="compositionally biased region" description="Acidic residues" evidence="5">
    <location>
        <begin position="119"/>
        <end position="131"/>
    </location>
</feature>
<dbReference type="SUPFAM" id="SSF90229">
    <property type="entry name" value="CCCH zinc finger"/>
    <property type="match status" value="1"/>
</dbReference>
<dbReference type="GO" id="GO:0008270">
    <property type="term" value="F:zinc ion binding"/>
    <property type="evidence" value="ECO:0007669"/>
    <property type="project" value="UniProtKB-KW"/>
</dbReference>
<dbReference type="OrthoDB" id="415459at2759"/>